<dbReference type="InterPro" id="IPR048809">
    <property type="entry name" value="GspA_C39-like"/>
</dbReference>
<proteinExistence type="predicted"/>
<dbReference type="Gene3D" id="1.10.101.10">
    <property type="entry name" value="PGBD-like superfamily/PGBD"/>
    <property type="match status" value="1"/>
</dbReference>
<dbReference type="CDD" id="cd00009">
    <property type="entry name" value="AAA"/>
    <property type="match status" value="1"/>
</dbReference>
<dbReference type="Gene3D" id="3.40.50.300">
    <property type="entry name" value="P-loop containing nucleotide triphosphate hydrolases"/>
    <property type="match status" value="1"/>
</dbReference>
<evidence type="ECO:0000313" key="3">
    <source>
        <dbReference type="Proteomes" id="UP000282106"/>
    </source>
</evidence>
<dbReference type="SUPFAM" id="SSF47090">
    <property type="entry name" value="PGBD-like"/>
    <property type="match status" value="1"/>
</dbReference>
<dbReference type="Proteomes" id="UP000282106">
    <property type="component" value="Unassembled WGS sequence"/>
</dbReference>
<dbReference type="Pfam" id="PF13401">
    <property type="entry name" value="AAA_22"/>
    <property type="match status" value="1"/>
</dbReference>
<dbReference type="Pfam" id="PF01471">
    <property type="entry name" value="PG_binding_1"/>
    <property type="match status" value="1"/>
</dbReference>
<dbReference type="AlphaFoldDB" id="A0A3N0V557"/>
<gene>
    <name evidence="2" type="ORF">ED208_13915</name>
</gene>
<feature type="domain" description="AAA+ ATPase" evidence="1">
    <location>
        <begin position="42"/>
        <end position="195"/>
    </location>
</feature>
<dbReference type="RefSeq" id="WP_123212529.1">
    <property type="nucleotide sequence ID" value="NZ_RJVO01000007.1"/>
</dbReference>
<dbReference type="InterPro" id="IPR002477">
    <property type="entry name" value="Peptidoglycan-bd-like"/>
</dbReference>
<sequence length="584" mass="63907">MYTSFFNLREVPFSIAPDPAYLYMSPRHQEALGHLLYGTGQYGGFVQLTGEVGTGKTTIIRTLLAQKLQNVDVAMIHNPRQSEQEFVQSICDELGVRYGERPSLKTLVDALNAYLLEQHAGGRRTVLIIDEAQQLAPEVLEQVRLLTNLETTKEKLLRIMLIGQPELAELLARQDLRQLAQRITARYHLTPLDALETGEYIAHRLQIAGGARDLFSPAAMKAVHKHAGGVPRLVNVICDRALLGAYSQGLRQVTPEIVHKAAEEALGKPVAPPRRQRDWRLPRLPRLPRPSLRSLEIGLAAVGLLVAGLLLRQYWPSPTPGVEPAPEVAAEAGAVPAAEPPVVVTAPAPAPETPPSVSQPTAISPAPASLPVAAPVTKPKPAAAAGVLERVQAASAPLSSLMPRLGKLWDKEFRVGNEKACRALHRYRLECLKGNGEWSDLSAMNAPAVLTLSVGGELRYVLLRELSSERAVLLGSQGSGSFALSELDPLWTGEYLLLWKRETDEISIGPEIRGEPIQWLRQRLAERLKRSLGDPLDGRWDAELREAVQSFQTIHGIRPDGIAGARTLQALSDRRGSPQLRTRP</sequence>
<dbReference type="InterPro" id="IPR027417">
    <property type="entry name" value="P-loop_NTPase"/>
</dbReference>
<dbReference type="PANTHER" id="PTHR35894:SF1">
    <property type="entry name" value="PHOSPHORIBULOKINASE _ URIDINE KINASE FAMILY"/>
    <property type="match status" value="1"/>
</dbReference>
<name>A0A3N0V557_9GAMM</name>
<comment type="caution">
    <text evidence="2">The sequence shown here is derived from an EMBL/GenBank/DDBJ whole genome shotgun (WGS) entry which is preliminary data.</text>
</comment>
<dbReference type="SUPFAM" id="SSF52540">
    <property type="entry name" value="P-loop containing nucleoside triphosphate hydrolases"/>
    <property type="match status" value="1"/>
</dbReference>
<organism evidence="2 3">
    <name type="scientific">Stagnimonas aquatica</name>
    <dbReference type="NCBI Taxonomy" id="2689987"/>
    <lineage>
        <taxon>Bacteria</taxon>
        <taxon>Pseudomonadati</taxon>
        <taxon>Pseudomonadota</taxon>
        <taxon>Gammaproteobacteria</taxon>
        <taxon>Nevskiales</taxon>
        <taxon>Nevskiaceae</taxon>
        <taxon>Stagnimonas</taxon>
    </lineage>
</organism>
<dbReference type="InterPro" id="IPR049945">
    <property type="entry name" value="AAA_22"/>
</dbReference>
<dbReference type="InParanoid" id="A0A3N0V557"/>
<dbReference type="SMART" id="SM00382">
    <property type="entry name" value="AAA"/>
    <property type="match status" value="1"/>
</dbReference>
<keyword evidence="3" id="KW-1185">Reference proteome</keyword>
<dbReference type="Pfam" id="PF21327">
    <property type="entry name" value="GspA_C39-like"/>
    <property type="match status" value="1"/>
</dbReference>
<accession>A0A3N0V557</accession>
<dbReference type="Gene3D" id="3.90.70.10">
    <property type="entry name" value="Cysteine proteinases"/>
    <property type="match status" value="1"/>
</dbReference>
<dbReference type="InterPro" id="IPR003593">
    <property type="entry name" value="AAA+_ATPase"/>
</dbReference>
<dbReference type="EMBL" id="RJVO01000007">
    <property type="protein sequence ID" value="ROH87805.1"/>
    <property type="molecule type" value="Genomic_DNA"/>
</dbReference>
<evidence type="ECO:0000313" key="2">
    <source>
        <dbReference type="EMBL" id="ROH87805.1"/>
    </source>
</evidence>
<dbReference type="PANTHER" id="PTHR35894">
    <property type="entry name" value="GENERAL SECRETION PATHWAY PROTEIN A-RELATED"/>
    <property type="match status" value="1"/>
</dbReference>
<dbReference type="InterPro" id="IPR036366">
    <property type="entry name" value="PGBDSf"/>
</dbReference>
<dbReference type="InterPro" id="IPR052026">
    <property type="entry name" value="ExeA_AAA_ATPase_DNA-bind"/>
</dbReference>
<evidence type="ECO:0000259" key="1">
    <source>
        <dbReference type="SMART" id="SM00382"/>
    </source>
</evidence>
<dbReference type="GO" id="GO:0016887">
    <property type="term" value="F:ATP hydrolysis activity"/>
    <property type="evidence" value="ECO:0007669"/>
    <property type="project" value="InterPro"/>
</dbReference>
<dbReference type="InterPro" id="IPR036365">
    <property type="entry name" value="PGBD-like_sf"/>
</dbReference>
<protein>
    <submittedName>
        <fullName evidence="2">AAA family ATPase</fullName>
    </submittedName>
</protein>
<reference evidence="2 3" key="1">
    <citation type="submission" date="2018-10" db="EMBL/GenBank/DDBJ databases">
        <authorList>
            <person name="Chen W.-M."/>
        </authorList>
    </citation>
    <scope>NUCLEOTIDE SEQUENCE [LARGE SCALE GENOMIC DNA]</scope>
    <source>
        <strain evidence="2 3">THS-13</strain>
    </source>
</reference>